<accession>A0AAV1V652</accession>
<feature type="domain" description="CCHC-type" evidence="4">
    <location>
        <begin position="223"/>
        <end position="237"/>
    </location>
</feature>
<dbReference type="Proteomes" id="UP001162060">
    <property type="component" value="Unassembled WGS sequence"/>
</dbReference>
<gene>
    <name evidence="6" type="ORF">PM001_LOCUS26069</name>
</gene>
<protein>
    <recommendedName>
        <fullName evidence="8">Polyprotein</fullName>
    </recommendedName>
</protein>
<dbReference type="SUPFAM" id="SSF57756">
    <property type="entry name" value="Retrovirus zinc finger-like domains"/>
    <property type="match status" value="1"/>
</dbReference>
<evidence type="ECO:0008006" key="8">
    <source>
        <dbReference type="Google" id="ProtNLM"/>
    </source>
</evidence>
<keyword evidence="2" id="KW-0479">Metal-binding</keyword>
<dbReference type="InterPro" id="IPR043502">
    <property type="entry name" value="DNA/RNA_pol_sf"/>
</dbReference>
<dbReference type="SUPFAM" id="SSF53098">
    <property type="entry name" value="Ribonuclease H-like"/>
    <property type="match status" value="1"/>
</dbReference>
<dbReference type="InterPro" id="IPR057670">
    <property type="entry name" value="SH3_retrovirus"/>
</dbReference>
<dbReference type="InterPro" id="IPR001584">
    <property type="entry name" value="Integrase_cat-core"/>
</dbReference>
<feature type="compositionally biased region" description="Low complexity" evidence="3">
    <location>
        <begin position="740"/>
        <end position="756"/>
    </location>
</feature>
<keyword evidence="1" id="KW-0645">Protease</keyword>
<dbReference type="CDD" id="cd09272">
    <property type="entry name" value="RNase_HI_RT_Ty1"/>
    <property type="match status" value="1"/>
</dbReference>
<dbReference type="PROSITE" id="PS50994">
    <property type="entry name" value="INTEGRASE"/>
    <property type="match status" value="1"/>
</dbReference>
<dbReference type="Pfam" id="PF22936">
    <property type="entry name" value="Pol_BBD"/>
    <property type="match status" value="1"/>
</dbReference>
<dbReference type="Pfam" id="PF13976">
    <property type="entry name" value="gag_pre-integrs"/>
    <property type="match status" value="1"/>
</dbReference>
<keyword evidence="1" id="KW-0064">Aspartyl protease</keyword>
<keyword evidence="1" id="KW-0378">Hydrolase</keyword>
<dbReference type="GO" id="GO:0015074">
    <property type="term" value="P:DNA integration"/>
    <property type="evidence" value="ECO:0007669"/>
    <property type="project" value="InterPro"/>
</dbReference>
<dbReference type="InterPro" id="IPR036397">
    <property type="entry name" value="RNaseH_sf"/>
</dbReference>
<dbReference type="InterPro" id="IPR012337">
    <property type="entry name" value="RNaseH-like_sf"/>
</dbReference>
<dbReference type="EMBL" id="CAKLBY020000259">
    <property type="protein sequence ID" value="CAK7940919.1"/>
    <property type="molecule type" value="Genomic_DNA"/>
</dbReference>
<dbReference type="GO" id="GO:0008270">
    <property type="term" value="F:zinc ion binding"/>
    <property type="evidence" value="ECO:0007669"/>
    <property type="project" value="UniProtKB-KW"/>
</dbReference>
<dbReference type="Pfam" id="PF14223">
    <property type="entry name" value="Retrotran_gag_2"/>
    <property type="match status" value="1"/>
</dbReference>
<sequence length="1288" mass="145245">MTNKRCEVLLGSGNYFHWVYNMRMTLARKGLLVHVQVIKKEEEMTDAWLFNDAKALGIIAQGIELQHQTKIRSATTAMHAWVILRDFYNRTTLHNRVEMTRRLHEFKMENGSTMSKHLDAFDELVVGLQTLGGPVDDSRQLVVLLSSLPTDYELISSIVENSKDITLIEVKEKLLKEHERLQKKETTEKAFPVSSNGRRFKGGQGNGRKGNYLRKTNTGIKGKCFKCGQVGHYKRDCLKRSNGEKEGAVFAAGELQCEEWLIDSGAASHMTPHRSDLFEYKELKTGQQVSIADGKKLQVAGVGTVKLKGLDGRRIMMVDVMHIPGLDKRLLSVGKLAGRGMRVEFQSSSCIIWSAKRAIASGKKIGKAYFLDCEQEEARLVEYAGAESEWELWYARLGHPGRSGMDKTQRATSGMPAVKQGIEKLCSGCMKGKLTIDTFPYQSLTRTSHDYSRFVAAYFMKHKSEVAARLSEFKAFYENQWGKHLKYIRSDNGTEFVNKKIAHICARNGIMHQRTVPYSPQQNGVAERMNRTIMEKARSMLYYKGIDMQWWAEAVGFKMKPSIEHLRVFGSQGYAHIDDAKRTKLEPKSYRCMFLGYAENTKGYRVFNLERSKVVISRSVKLDEREVEGIYDMVVPDKVPVVKYIRDTDEAVIPVVRPYDGDETMENVEESAPDVEMNEIESAPFETGIIIPQVLDPETQEPRGDEITGYQDPRQAFQEDRLVFQPEINRTRRSRDRMLLLENGNSSENTSEGSDGPPSPKRARIDDEGLIAEAVLAYAASVGEADDAPSTYSQALKAKTSASGFKRCKRSSRRTPITGPGHWYQNGKTFDQSARLVAKGFKQKFGVDFFETYSPVANMNSIRVVLAVVVTKGYVTEQLDVDTAFLNSDLKEEVYMEVPNGIANAEKMMCKLDKAIYGLKQAASAWNKTIHAVFLQIGFRSSGADQCIYVKHQDDNYVYVCLYVEDMIIAAKTSREIQEVKTALKSSFRMKELGKAKFILGVEIDHDHNCSKLMIRQTRYIDDVASRFNQEDAKAVVNPCESGLKLSKKQSPTTDVDRAEMQSKPYRSLIGCLLYITTCTRPDVMYVITQLSRFLENPGQQHWKAAIRVLRYLKTTRDYGIIYDGSASEVTATAYTDADWGSNIDDRRSVSGIMVIIGGAPAIYKSKYQRTVALSSAEAEYMALSLCTQEVLWVRALLKDLGHEQVGATWVWEDNQGAIGLASNAGYNARTKHVDIRHHFIRENVAHDIIVVKYISTMDQSADMLTKALGTKRLNYLIQASCIGPKCI</sequence>
<reference evidence="6" key="1">
    <citation type="submission" date="2024-01" db="EMBL/GenBank/DDBJ databases">
        <authorList>
            <person name="Webb A."/>
        </authorList>
    </citation>
    <scope>NUCLEOTIDE SEQUENCE</scope>
    <source>
        <strain evidence="6">Pm1</strain>
    </source>
</reference>
<dbReference type="Gene3D" id="3.30.420.10">
    <property type="entry name" value="Ribonuclease H-like superfamily/Ribonuclease H"/>
    <property type="match status" value="1"/>
</dbReference>
<dbReference type="InterPro" id="IPR036875">
    <property type="entry name" value="Znf_CCHC_sf"/>
</dbReference>
<dbReference type="PANTHER" id="PTHR11439">
    <property type="entry name" value="GAG-POL-RELATED RETROTRANSPOSON"/>
    <property type="match status" value="1"/>
</dbReference>
<dbReference type="Gene3D" id="4.10.60.10">
    <property type="entry name" value="Zinc finger, CCHC-type"/>
    <property type="match status" value="1"/>
</dbReference>
<dbReference type="InterPro" id="IPR054722">
    <property type="entry name" value="PolX-like_BBD"/>
</dbReference>
<dbReference type="Pfam" id="PF00098">
    <property type="entry name" value="zf-CCHC"/>
    <property type="match status" value="1"/>
</dbReference>
<dbReference type="PANTHER" id="PTHR11439:SF440">
    <property type="entry name" value="INTEGRASE CATALYTIC DOMAIN-CONTAINING PROTEIN"/>
    <property type="match status" value="1"/>
</dbReference>
<dbReference type="InterPro" id="IPR013103">
    <property type="entry name" value="RVT_2"/>
</dbReference>
<dbReference type="PROSITE" id="PS50158">
    <property type="entry name" value="ZF_CCHC"/>
    <property type="match status" value="1"/>
</dbReference>
<evidence type="ECO:0000256" key="1">
    <source>
        <dbReference type="ARBA" id="ARBA00022750"/>
    </source>
</evidence>
<evidence type="ECO:0000256" key="2">
    <source>
        <dbReference type="PROSITE-ProRule" id="PRU00047"/>
    </source>
</evidence>
<dbReference type="SMART" id="SM00343">
    <property type="entry name" value="ZnF_C2HC"/>
    <property type="match status" value="1"/>
</dbReference>
<keyword evidence="2" id="KW-0863">Zinc-finger</keyword>
<evidence type="ECO:0000259" key="5">
    <source>
        <dbReference type="PROSITE" id="PS50994"/>
    </source>
</evidence>
<evidence type="ECO:0000256" key="3">
    <source>
        <dbReference type="SAM" id="MobiDB-lite"/>
    </source>
</evidence>
<evidence type="ECO:0000313" key="6">
    <source>
        <dbReference type="EMBL" id="CAK7940919.1"/>
    </source>
</evidence>
<dbReference type="GO" id="GO:0003676">
    <property type="term" value="F:nucleic acid binding"/>
    <property type="evidence" value="ECO:0007669"/>
    <property type="project" value="InterPro"/>
</dbReference>
<evidence type="ECO:0000313" key="7">
    <source>
        <dbReference type="Proteomes" id="UP001162060"/>
    </source>
</evidence>
<keyword evidence="2" id="KW-0862">Zinc</keyword>
<feature type="region of interest" description="Disordered" evidence="3">
    <location>
        <begin position="185"/>
        <end position="213"/>
    </location>
</feature>
<evidence type="ECO:0000259" key="4">
    <source>
        <dbReference type="PROSITE" id="PS50158"/>
    </source>
</evidence>
<name>A0AAV1V652_9STRA</name>
<feature type="region of interest" description="Disordered" evidence="3">
    <location>
        <begin position="699"/>
        <end position="764"/>
    </location>
</feature>
<organism evidence="6 7">
    <name type="scientific">Peronospora matthiolae</name>
    <dbReference type="NCBI Taxonomy" id="2874970"/>
    <lineage>
        <taxon>Eukaryota</taxon>
        <taxon>Sar</taxon>
        <taxon>Stramenopiles</taxon>
        <taxon>Oomycota</taxon>
        <taxon>Peronosporomycetes</taxon>
        <taxon>Peronosporales</taxon>
        <taxon>Peronosporaceae</taxon>
        <taxon>Peronospora</taxon>
    </lineage>
</organism>
<comment type="caution">
    <text evidence="6">The sequence shown here is derived from an EMBL/GenBank/DDBJ whole genome shotgun (WGS) entry which is preliminary data.</text>
</comment>
<dbReference type="Pfam" id="PF25597">
    <property type="entry name" value="SH3_retrovirus"/>
    <property type="match status" value="1"/>
</dbReference>
<dbReference type="Pfam" id="PF07727">
    <property type="entry name" value="RVT_2"/>
    <property type="match status" value="1"/>
</dbReference>
<dbReference type="Pfam" id="PF00665">
    <property type="entry name" value="rve"/>
    <property type="match status" value="1"/>
</dbReference>
<proteinExistence type="predicted"/>
<dbReference type="GO" id="GO:0004190">
    <property type="term" value="F:aspartic-type endopeptidase activity"/>
    <property type="evidence" value="ECO:0007669"/>
    <property type="project" value="UniProtKB-KW"/>
</dbReference>
<feature type="domain" description="Integrase catalytic" evidence="5">
    <location>
        <begin position="412"/>
        <end position="584"/>
    </location>
</feature>
<dbReference type="InterPro" id="IPR025724">
    <property type="entry name" value="GAG-pre-integrase_dom"/>
</dbReference>
<dbReference type="InterPro" id="IPR001878">
    <property type="entry name" value="Znf_CCHC"/>
</dbReference>
<dbReference type="SUPFAM" id="SSF56672">
    <property type="entry name" value="DNA/RNA polymerases"/>
    <property type="match status" value="1"/>
</dbReference>